<dbReference type="Gene3D" id="3.60.10.10">
    <property type="entry name" value="Endonuclease/exonuclease/phosphatase"/>
    <property type="match status" value="1"/>
</dbReference>
<dbReference type="GO" id="GO:0003824">
    <property type="term" value="F:catalytic activity"/>
    <property type="evidence" value="ECO:0007669"/>
    <property type="project" value="InterPro"/>
</dbReference>
<evidence type="ECO:0000259" key="1">
    <source>
        <dbReference type="Pfam" id="PF14529"/>
    </source>
</evidence>
<feature type="domain" description="Endonuclease/exonuclease/phosphatase" evidence="1">
    <location>
        <begin position="55"/>
        <end position="165"/>
    </location>
</feature>
<feature type="non-terminal residue" evidence="2">
    <location>
        <position position="323"/>
    </location>
</feature>
<dbReference type="Proteomes" id="UP000284403">
    <property type="component" value="Unassembled WGS sequence"/>
</dbReference>
<evidence type="ECO:0000313" key="2">
    <source>
        <dbReference type="EMBL" id="RNE99901.1"/>
    </source>
</evidence>
<dbReference type="InterPro" id="IPR036691">
    <property type="entry name" value="Endo/exonu/phosph_ase_sf"/>
</dbReference>
<sequence>MFIGYTDFHRARGRRGGGVAVLVRHTLPCECLTPPGTDPLEAIAVRVFPPAFPSMCVVSFYNPPSALAHAAQLVSIVRRLGSTAIVAGDANLHHELWDSHPPPAEEAELLAAALVDTGFEIANDAAQATRPSGRSTSSPDVTACRALRVSHWSSTPYLDSDHCLISYSVGTEDGVPRLANALPRRKKATFALRKADWPAFTSQGEELLASVTTWLEFRRGILRAAKRTIPRGSRANPKTIWTDEMEQAESTPLAAFNAHLASPGDSVPRAEFLRKREDRNLALRRRFTKLLESRAKKLGADSSPSWRYLRGMAAPRPHPLESV</sequence>
<reference evidence="2 3" key="1">
    <citation type="journal article" date="2018" name="BMC Genomics">
        <title>Genomic comparison of Trypanosoma conorhini and Trypanosoma rangeli to Trypanosoma cruzi strains of high and low virulence.</title>
        <authorList>
            <person name="Bradwell K.R."/>
            <person name="Koparde V.N."/>
            <person name="Matveyev A.V."/>
            <person name="Serrano M.G."/>
            <person name="Alves J.M."/>
            <person name="Parikh H."/>
            <person name="Huang B."/>
            <person name="Lee V."/>
            <person name="Espinosa-Alvarez O."/>
            <person name="Ortiz P.A."/>
            <person name="Costa-Martins A.G."/>
            <person name="Teixeira M.M."/>
            <person name="Buck G.A."/>
        </authorList>
    </citation>
    <scope>NUCLEOTIDE SEQUENCE [LARGE SCALE GENOMIC DNA]</scope>
    <source>
        <strain evidence="2 3">025E</strain>
    </source>
</reference>
<protein>
    <recommendedName>
        <fullName evidence="1">Endonuclease/exonuclease/phosphatase domain-containing protein</fullName>
    </recommendedName>
</protein>
<organism evidence="2 3">
    <name type="scientific">Trypanosoma conorhini</name>
    <dbReference type="NCBI Taxonomy" id="83891"/>
    <lineage>
        <taxon>Eukaryota</taxon>
        <taxon>Discoba</taxon>
        <taxon>Euglenozoa</taxon>
        <taxon>Kinetoplastea</taxon>
        <taxon>Metakinetoplastina</taxon>
        <taxon>Trypanosomatida</taxon>
        <taxon>Trypanosomatidae</taxon>
        <taxon>Trypanosoma</taxon>
    </lineage>
</organism>
<proteinExistence type="predicted"/>
<dbReference type="RefSeq" id="XP_029224133.1">
    <property type="nucleotide sequence ID" value="XM_029376038.1"/>
</dbReference>
<evidence type="ECO:0000313" key="3">
    <source>
        <dbReference type="Proteomes" id="UP000284403"/>
    </source>
</evidence>
<accession>A0A3S5IQF7</accession>
<comment type="caution">
    <text evidence="2">The sequence shown here is derived from an EMBL/GenBank/DDBJ whole genome shotgun (WGS) entry which is preliminary data.</text>
</comment>
<name>A0A3S5IQF7_9TRYP</name>
<dbReference type="EMBL" id="MKKU01000922">
    <property type="protein sequence ID" value="RNE99901.1"/>
    <property type="molecule type" value="Genomic_DNA"/>
</dbReference>
<dbReference type="Pfam" id="PF14529">
    <property type="entry name" value="Exo_endo_phos_2"/>
    <property type="match status" value="1"/>
</dbReference>
<dbReference type="OrthoDB" id="10443456at2759"/>
<dbReference type="InterPro" id="IPR005135">
    <property type="entry name" value="Endo/exonuclease/phosphatase"/>
</dbReference>
<dbReference type="AlphaFoldDB" id="A0A3S5IQF7"/>
<keyword evidence="3" id="KW-1185">Reference proteome</keyword>
<gene>
    <name evidence="2" type="ORF">Tco025E_09213</name>
</gene>
<dbReference type="SUPFAM" id="SSF56219">
    <property type="entry name" value="DNase I-like"/>
    <property type="match status" value="1"/>
</dbReference>
<dbReference type="GeneID" id="40322824"/>